<organism evidence="1">
    <name type="scientific">marine sediment metagenome</name>
    <dbReference type="NCBI Taxonomy" id="412755"/>
    <lineage>
        <taxon>unclassified sequences</taxon>
        <taxon>metagenomes</taxon>
        <taxon>ecological metagenomes</taxon>
    </lineage>
</organism>
<gene>
    <name evidence="1" type="ORF">LCGC14_0524690</name>
</gene>
<accession>A0A0F9S255</accession>
<proteinExistence type="predicted"/>
<reference evidence="1" key="1">
    <citation type="journal article" date="2015" name="Nature">
        <title>Complex archaea that bridge the gap between prokaryotes and eukaryotes.</title>
        <authorList>
            <person name="Spang A."/>
            <person name="Saw J.H."/>
            <person name="Jorgensen S.L."/>
            <person name="Zaremba-Niedzwiedzka K."/>
            <person name="Martijn J."/>
            <person name="Lind A.E."/>
            <person name="van Eijk R."/>
            <person name="Schleper C."/>
            <person name="Guy L."/>
            <person name="Ettema T.J."/>
        </authorList>
    </citation>
    <scope>NUCLEOTIDE SEQUENCE</scope>
</reference>
<sequence>MMIKYTRRNVNIDQEILEAVSKSENWKYNDITTNKSLLDKRSKSTLEKRVSFLKENDILQKKNKIYKVNPYITDYSKAYKQQIKEGEKKETDHKKLLENSLFKEAELRNRITRRETTEVFKDFGELNNEIFFSNESNLFSTDIFYSFLRERIIFNPELWEKLIKPAHFNFRFMLKCNWEKDPEIFNLINDLKDIYKKIGYIPHNVNAPFHREEKTKLNSEADDEYYMKAISQETIRSIIEEKENKFFKETQENGVAFLNYLKPFFKKIEGIPEMHDLVYISKLLFSQPIDKLKNPTIEERKESSEKHKNSLLRIKKMVCSLLEIED</sequence>
<comment type="caution">
    <text evidence="1">The sequence shown here is derived from an EMBL/GenBank/DDBJ whole genome shotgun (WGS) entry which is preliminary data.</text>
</comment>
<evidence type="ECO:0000313" key="1">
    <source>
        <dbReference type="EMBL" id="KKN61174.1"/>
    </source>
</evidence>
<name>A0A0F9S255_9ZZZZ</name>
<dbReference type="EMBL" id="LAZR01000668">
    <property type="protein sequence ID" value="KKN61174.1"/>
    <property type="molecule type" value="Genomic_DNA"/>
</dbReference>
<dbReference type="AlphaFoldDB" id="A0A0F9S255"/>
<protein>
    <submittedName>
        <fullName evidence="1">Uncharacterized protein</fullName>
    </submittedName>
</protein>